<reference evidence="1 2" key="1">
    <citation type="submission" date="2017-10" db="EMBL/GenBank/DDBJ databases">
        <title>Two draft genome sequences of Pusillimonas sp. strains isolated from a nitrate- and radionuclide-contaminated groundwater in Russia.</title>
        <authorList>
            <person name="Grouzdev D.S."/>
            <person name="Tourova T.P."/>
            <person name="Goeva M.A."/>
            <person name="Babich T.L."/>
            <person name="Sokolova D.S."/>
            <person name="Abdullin R."/>
            <person name="Poltaraus A.B."/>
            <person name="Toshchakov S.V."/>
            <person name="Nazina T.N."/>
        </authorList>
    </citation>
    <scope>NUCLEOTIDE SEQUENCE [LARGE SCALE GENOMIC DNA]</scope>
    <source>
        <strain evidence="1 2">JR1/69-3-13</strain>
    </source>
</reference>
<dbReference type="Gene3D" id="1.20.910.10">
    <property type="entry name" value="Heme oxygenase-like"/>
    <property type="match status" value="1"/>
</dbReference>
<name>A0A2N4U3Y1_9BURK</name>
<accession>A0A2N4U3Y1</accession>
<keyword evidence="2" id="KW-1185">Reference proteome</keyword>
<gene>
    <name evidence="1" type="ORF">CR159_11740</name>
</gene>
<dbReference type="EMBL" id="PDNW01000009">
    <property type="protein sequence ID" value="PLC49717.1"/>
    <property type="molecule type" value="Genomic_DNA"/>
</dbReference>
<dbReference type="InterPro" id="IPR016084">
    <property type="entry name" value="Haem_Oase-like_multi-hlx"/>
</dbReference>
<evidence type="ECO:0000313" key="1">
    <source>
        <dbReference type="EMBL" id="PLC49717.1"/>
    </source>
</evidence>
<dbReference type="Proteomes" id="UP000234190">
    <property type="component" value="Unassembled WGS sequence"/>
</dbReference>
<proteinExistence type="predicted"/>
<dbReference type="Pfam" id="PF14518">
    <property type="entry name" value="Haem_oxygenas_2"/>
    <property type="match status" value="1"/>
</dbReference>
<comment type="caution">
    <text evidence="1">The sequence shown here is derived from an EMBL/GenBank/DDBJ whole genome shotgun (WGS) entry which is preliminary data.</text>
</comment>
<sequence>MERLRNCDAQLQYERQVPHGRSSPRLQTDNAEPNIEARQIYFGLLEESPDDLAVARSRLYLTRLLAEVEPCSSDLPDDLNKLQTWSDTHTAKVGAKYRQYLKARRAGDARQYFTNKSHALYFLKGVAPTKLVDGAWLYGLLKHWRDPRFLTLIQTYLEELGEGAADKNHVVIYKKLLTTHGCQKWHSLSDAHFTQGAIQLALAQHTAHFLPEVIGYNLGYEQLPLHLLISAYELNELGIDPYYFTLHVTVDNAGTGHAMQAVQAVFDALPQVADKKDFYRRIVNGYKLNDLGASTNSVIAQFDLDEELVAILTAKAKVGAQLHSDYCKISGKTVNEWLAEPAQLPSFLEALQEHGWIKRHQDPEASRFWTLIQGEHAHMFGVFNAYEKQVIHDWIAGDSAGGPGSRPISFRARQRLAAPEGPGGGTSKAWRYMGEGPKQHDDFDTDLHLLEQKLAGAPGKDDAMDLLVPLLSPVHHHTAPGLMATRLYTRKLHGA</sequence>
<organism evidence="1 2">
    <name type="scientific">Pollutimonas subterranea</name>
    <dbReference type="NCBI Taxonomy" id="2045210"/>
    <lineage>
        <taxon>Bacteria</taxon>
        <taxon>Pseudomonadati</taxon>
        <taxon>Pseudomonadota</taxon>
        <taxon>Betaproteobacteria</taxon>
        <taxon>Burkholderiales</taxon>
        <taxon>Alcaligenaceae</taxon>
        <taxon>Pollutimonas</taxon>
    </lineage>
</organism>
<evidence type="ECO:0000313" key="2">
    <source>
        <dbReference type="Proteomes" id="UP000234190"/>
    </source>
</evidence>
<dbReference type="SMART" id="SM01236">
    <property type="entry name" value="Haem_oxygenase_2"/>
    <property type="match status" value="1"/>
</dbReference>
<evidence type="ECO:0008006" key="3">
    <source>
        <dbReference type="Google" id="ProtNLM"/>
    </source>
</evidence>
<dbReference type="AlphaFoldDB" id="A0A2N4U3Y1"/>
<dbReference type="OrthoDB" id="6635957at2"/>
<protein>
    <recommendedName>
        <fullName evidence="3">Iron-containing redox enzyme</fullName>
    </recommendedName>
</protein>